<organism evidence="1 2">
    <name type="scientific">Carpinus fangiana</name>
    <dbReference type="NCBI Taxonomy" id="176857"/>
    <lineage>
        <taxon>Eukaryota</taxon>
        <taxon>Viridiplantae</taxon>
        <taxon>Streptophyta</taxon>
        <taxon>Embryophyta</taxon>
        <taxon>Tracheophyta</taxon>
        <taxon>Spermatophyta</taxon>
        <taxon>Magnoliopsida</taxon>
        <taxon>eudicotyledons</taxon>
        <taxon>Gunneridae</taxon>
        <taxon>Pentapetalae</taxon>
        <taxon>rosids</taxon>
        <taxon>fabids</taxon>
        <taxon>Fagales</taxon>
        <taxon>Betulaceae</taxon>
        <taxon>Carpinus</taxon>
    </lineage>
</organism>
<accession>A0A660KV87</accession>
<proteinExistence type="predicted"/>
<gene>
    <name evidence="1" type="ORF">FH972_011713</name>
</gene>
<name>A0A660KV87_9ROSI</name>
<dbReference type="EMBL" id="CM017324">
    <property type="protein sequence ID" value="KAE8039285.1"/>
    <property type="molecule type" value="Genomic_DNA"/>
</dbReference>
<dbReference type="Proteomes" id="UP000327013">
    <property type="component" value="Chromosome 4"/>
</dbReference>
<protein>
    <submittedName>
        <fullName evidence="1">Uncharacterized protein</fullName>
    </submittedName>
</protein>
<dbReference type="AlphaFoldDB" id="A0A660KV87"/>
<evidence type="ECO:0000313" key="1">
    <source>
        <dbReference type="EMBL" id="KAE8039285.1"/>
    </source>
</evidence>
<sequence>MEWPIHSRKQGRFHLTFCNKTKNPRMSCYIGDGNCYFESFEDHIFVHVLRYDKIEHRLEMKSGDEIELSVYPGDLNEVKKCGIHLAARS</sequence>
<evidence type="ECO:0000313" key="2">
    <source>
        <dbReference type="Proteomes" id="UP000327013"/>
    </source>
</evidence>
<dbReference type="OrthoDB" id="1751997at2759"/>
<reference evidence="1 2" key="1">
    <citation type="submission" date="2019-06" db="EMBL/GenBank/DDBJ databases">
        <title>A chromosomal-level reference genome of Carpinus fangiana (Coryloideae, Betulaceae).</title>
        <authorList>
            <person name="Yang X."/>
            <person name="Wang Z."/>
            <person name="Zhang L."/>
            <person name="Hao G."/>
            <person name="Liu J."/>
            <person name="Yang Y."/>
        </authorList>
    </citation>
    <scope>NUCLEOTIDE SEQUENCE [LARGE SCALE GENOMIC DNA]</scope>
    <source>
        <strain evidence="1">Cfa_2016G</strain>
        <tissue evidence="1">Leaf</tissue>
    </source>
</reference>
<keyword evidence="2" id="KW-1185">Reference proteome</keyword>